<dbReference type="Pfam" id="PF14497">
    <property type="entry name" value="GST_C_3"/>
    <property type="match status" value="1"/>
</dbReference>
<evidence type="ECO:0000313" key="8">
    <source>
        <dbReference type="EMBL" id="CAE2224962.1"/>
    </source>
</evidence>
<dbReference type="InterPro" id="IPR010987">
    <property type="entry name" value="Glutathione-S-Trfase_C-like"/>
</dbReference>
<reference evidence="8" key="1">
    <citation type="submission" date="2021-01" db="EMBL/GenBank/DDBJ databases">
        <authorList>
            <person name="Corre E."/>
            <person name="Pelletier E."/>
            <person name="Niang G."/>
            <person name="Scheremetjew M."/>
            <person name="Finn R."/>
            <person name="Kale V."/>
            <person name="Holt S."/>
            <person name="Cochrane G."/>
            <person name="Meng A."/>
            <person name="Brown T."/>
            <person name="Cohen L."/>
        </authorList>
    </citation>
    <scope>NUCLEOTIDE SEQUENCE</scope>
    <source>
        <strain evidence="8">DIVA3 518/3/11/1/6</strain>
    </source>
</reference>
<comment type="catalytic activity">
    <reaction evidence="5">
        <text>RX + glutathione = an S-substituted glutathione + a halide anion + H(+)</text>
        <dbReference type="Rhea" id="RHEA:16437"/>
        <dbReference type="ChEBI" id="CHEBI:15378"/>
        <dbReference type="ChEBI" id="CHEBI:16042"/>
        <dbReference type="ChEBI" id="CHEBI:17792"/>
        <dbReference type="ChEBI" id="CHEBI:57925"/>
        <dbReference type="ChEBI" id="CHEBI:90779"/>
        <dbReference type="EC" id="2.5.1.18"/>
    </reaction>
</comment>
<name>A0A7S4MJ26_9EUKA</name>
<keyword evidence="4" id="KW-0808">Transferase</keyword>
<protein>
    <recommendedName>
        <fullName evidence="3">glutathione transferase</fullName>
        <ecNumber evidence="3">2.5.1.18</ecNumber>
    </recommendedName>
</protein>
<sequence>MAGEKLVVGYWAIRGLGAPLRMMCVYAGVDYDPALYEVTEKEGGGWDVSSWFSKKPALKERNALMNLPYVVDGDNVVTQSNACMLYLGRKLKLVGKNDADLIKVEQTLCEVFDLRNNAVKLFYSSPDDFEKGREGFLEKTVKTSYGKLNGWLEQQGTVYLAGDEPTAPDFHFFELIDQIESLAKKYNKDSPMKEFTAVTKLYESFKSIPAIQKYLESDLHKLPINNKMASFGAVPEDS</sequence>
<dbReference type="EMBL" id="HBKP01015122">
    <property type="protein sequence ID" value="CAE2224962.1"/>
    <property type="molecule type" value="Transcribed_RNA"/>
</dbReference>
<dbReference type="Gene3D" id="1.20.1050.10">
    <property type="match status" value="1"/>
</dbReference>
<dbReference type="InterPro" id="IPR004046">
    <property type="entry name" value="GST_C"/>
</dbReference>
<dbReference type="InterPro" id="IPR004045">
    <property type="entry name" value="Glutathione_S-Trfase_N"/>
</dbReference>
<dbReference type="SUPFAM" id="SSF47616">
    <property type="entry name" value="GST C-terminal domain-like"/>
    <property type="match status" value="1"/>
</dbReference>
<dbReference type="SFLD" id="SFLDS00019">
    <property type="entry name" value="Glutathione_Transferase_(cytos"/>
    <property type="match status" value="1"/>
</dbReference>
<dbReference type="PROSITE" id="PS50405">
    <property type="entry name" value="GST_CTER"/>
    <property type="match status" value="1"/>
</dbReference>
<dbReference type="GO" id="GO:0006749">
    <property type="term" value="P:glutathione metabolic process"/>
    <property type="evidence" value="ECO:0007669"/>
    <property type="project" value="TreeGrafter"/>
</dbReference>
<comment type="similarity">
    <text evidence="2">Belongs to the GST superfamily. Mu family.</text>
</comment>
<dbReference type="PANTHER" id="PTHR11571">
    <property type="entry name" value="GLUTATHIONE S-TRANSFERASE"/>
    <property type="match status" value="1"/>
</dbReference>
<evidence type="ECO:0000259" key="6">
    <source>
        <dbReference type="PROSITE" id="PS50404"/>
    </source>
</evidence>
<dbReference type="InterPro" id="IPR050213">
    <property type="entry name" value="GST_superfamily"/>
</dbReference>
<proteinExistence type="inferred from homology"/>
<evidence type="ECO:0000256" key="4">
    <source>
        <dbReference type="ARBA" id="ARBA00022679"/>
    </source>
</evidence>
<evidence type="ECO:0000259" key="7">
    <source>
        <dbReference type="PROSITE" id="PS50405"/>
    </source>
</evidence>
<evidence type="ECO:0000256" key="5">
    <source>
        <dbReference type="ARBA" id="ARBA00047960"/>
    </source>
</evidence>
<dbReference type="Pfam" id="PF02798">
    <property type="entry name" value="GST_N"/>
    <property type="match status" value="1"/>
</dbReference>
<dbReference type="Gene3D" id="3.40.30.10">
    <property type="entry name" value="Glutaredoxin"/>
    <property type="match status" value="1"/>
</dbReference>
<comment type="function">
    <text evidence="1">Conjugation of reduced glutathione to a wide number of exogenous and endogenous hydrophobic electrophiles.</text>
</comment>
<dbReference type="AlphaFoldDB" id="A0A7S4MJ26"/>
<dbReference type="EC" id="2.5.1.18" evidence="3"/>
<dbReference type="InterPro" id="IPR036282">
    <property type="entry name" value="Glutathione-S-Trfase_C_sf"/>
</dbReference>
<dbReference type="SUPFAM" id="SSF52833">
    <property type="entry name" value="Thioredoxin-like"/>
    <property type="match status" value="1"/>
</dbReference>
<accession>A0A7S4MJ26</accession>
<gene>
    <name evidence="8" type="ORF">VSP0166_LOCUS10732</name>
</gene>
<dbReference type="InterPro" id="IPR036249">
    <property type="entry name" value="Thioredoxin-like_sf"/>
</dbReference>
<feature type="domain" description="GST C-terminal" evidence="7">
    <location>
        <begin position="97"/>
        <end position="224"/>
    </location>
</feature>
<dbReference type="GO" id="GO:0004364">
    <property type="term" value="F:glutathione transferase activity"/>
    <property type="evidence" value="ECO:0007669"/>
    <property type="project" value="UniProtKB-EC"/>
</dbReference>
<feature type="domain" description="GST N-terminal" evidence="6">
    <location>
        <begin position="4"/>
        <end position="95"/>
    </location>
</feature>
<evidence type="ECO:0000256" key="2">
    <source>
        <dbReference type="ARBA" id="ARBA00005861"/>
    </source>
</evidence>
<dbReference type="PROSITE" id="PS50404">
    <property type="entry name" value="GST_NTER"/>
    <property type="match status" value="1"/>
</dbReference>
<organism evidence="8">
    <name type="scientific">Vannella robusta</name>
    <dbReference type="NCBI Taxonomy" id="1487602"/>
    <lineage>
        <taxon>Eukaryota</taxon>
        <taxon>Amoebozoa</taxon>
        <taxon>Discosea</taxon>
        <taxon>Flabellinia</taxon>
        <taxon>Vannellidae</taxon>
        <taxon>Vannella</taxon>
    </lineage>
</organism>
<evidence type="ECO:0000256" key="1">
    <source>
        <dbReference type="ARBA" id="ARBA00003701"/>
    </source>
</evidence>
<dbReference type="PANTHER" id="PTHR11571:SF222">
    <property type="entry name" value="GLUTATHIONE TRANSFERASE"/>
    <property type="match status" value="1"/>
</dbReference>
<evidence type="ECO:0000256" key="3">
    <source>
        <dbReference type="ARBA" id="ARBA00012452"/>
    </source>
</evidence>
<dbReference type="InterPro" id="IPR040079">
    <property type="entry name" value="Glutathione_S-Trfase"/>
</dbReference>